<comment type="caution">
    <text evidence="2">The sequence shown here is derived from an EMBL/GenBank/DDBJ whole genome shotgun (WGS) entry which is preliminary data.</text>
</comment>
<name>A0AAE1USV2_9SOLA</name>
<reference evidence="2" key="1">
    <citation type="submission" date="2023-12" db="EMBL/GenBank/DDBJ databases">
        <title>Genome assembly of Anisodus tanguticus.</title>
        <authorList>
            <person name="Wang Y.-J."/>
        </authorList>
    </citation>
    <scope>NUCLEOTIDE SEQUENCE</scope>
    <source>
        <strain evidence="2">KB-2021</strain>
        <tissue evidence="2">Leaf</tissue>
    </source>
</reference>
<protein>
    <submittedName>
        <fullName evidence="2">Uncharacterized protein</fullName>
    </submittedName>
</protein>
<keyword evidence="1" id="KW-0812">Transmembrane</keyword>
<dbReference type="EMBL" id="JAVYJV010000020">
    <property type="protein sequence ID" value="KAK4343463.1"/>
    <property type="molecule type" value="Genomic_DNA"/>
</dbReference>
<sequence>MSYYGQVQSRREEKGCLYLWFHVGVVLLFMLPRKCLLLFLTHKLIISIADYVVQTFHRYCQTYVQSRYMCNPPKTMYCWIIRYAYDTIFEESDQNRY</sequence>
<keyword evidence="3" id="KW-1185">Reference proteome</keyword>
<evidence type="ECO:0000313" key="2">
    <source>
        <dbReference type="EMBL" id="KAK4343463.1"/>
    </source>
</evidence>
<accession>A0AAE1USV2</accession>
<organism evidence="2 3">
    <name type="scientific">Anisodus tanguticus</name>
    <dbReference type="NCBI Taxonomy" id="243964"/>
    <lineage>
        <taxon>Eukaryota</taxon>
        <taxon>Viridiplantae</taxon>
        <taxon>Streptophyta</taxon>
        <taxon>Embryophyta</taxon>
        <taxon>Tracheophyta</taxon>
        <taxon>Spermatophyta</taxon>
        <taxon>Magnoliopsida</taxon>
        <taxon>eudicotyledons</taxon>
        <taxon>Gunneridae</taxon>
        <taxon>Pentapetalae</taxon>
        <taxon>asterids</taxon>
        <taxon>lamiids</taxon>
        <taxon>Solanales</taxon>
        <taxon>Solanaceae</taxon>
        <taxon>Solanoideae</taxon>
        <taxon>Hyoscyameae</taxon>
        <taxon>Anisodus</taxon>
    </lineage>
</organism>
<evidence type="ECO:0000256" key="1">
    <source>
        <dbReference type="SAM" id="Phobius"/>
    </source>
</evidence>
<keyword evidence="1" id="KW-1133">Transmembrane helix</keyword>
<proteinExistence type="predicted"/>
<dbReference type="Proteomes" id="UP001291623">
    <property type="component" value="Unassembled WGS sequence"/>
</dbReference>
<gene>
    <name evidence="2" type="ORF">RND71_036557</name>
</gene>
<evidence type="ECO:0000313" key="3">
    <source>
        <dbReference type="Proteomes" id="UP001291623"/>
    </source>
</evidence>
<dbReference type="AlphaFoldDB" id="A0AAE1USV2"/>
<keyword evidence="1" id="KW-0472">Membrane</keyword>
<feature type="transmembrane region" description="Helical" evidence="1">
    <location>
        <begin position="20"/>
        <end position="40"/>
    </location>
</feature>